<dbReference type="Proteomes" id="UP000614915">
    <property type="component" value="Unassembled WGS sequence"/>
</dbReference>
<evidence type="ECO:0000313" key="2">
    <source>
        <dbReference type="Proteomes" id="UP000614915"/>
    </source>
</evidence>
<protein>
    <submittedName>
        <fullName evidence="1">Uncharacterized protein</fullName>
    </submittedName>
</protein>
<organism evidence="1 2">
    <name type="scientific">Micromonospora ureilytica</name>
    <dbReference type="NCBI Taxonomy" id="709868"/>
    <lineage>
        <taxon>Bacteria</taxon>
        <taxon>Bacillati</taxon>
        <taxon>Actinomycetota</taxon>
        <taxon>Actinomycetes</taxon>
        <taxon>Micromonosporales</taxon>
        <taxon>Micromonosporaceae</taxon>
        <taxon>Micromonospora</taxon>
    </lineage>
</organism>
<sequence length="113" mass="12337">MSIVLGQTRWRACPDRRNSSCEVTMSISEPYPTIGLTTISRTVASLAVGVVHSVERAVVGEGRMRTARGNAWEAVCADRARADQRAELNRLVAELTAARAASNRAEWERQPVG</sequence>
<reference evidence="1 2" key="1">
    <citation type="submission" date="2020-11" db="EMBL/GenBank/DDBJ databases">
        <title>Sequencing the genomes of 1000 actinobacteria strains.</title>
        <authorList>
            <person name="Klenk H.-P."/>
        </authorList>
    </citation>
    <scope>NUCLEOTIDE SEQUENCE [LARGE SCALE GENOMIC DNA]</scope>
    <source>
        <strain evidence="1 2">DSM 101692</strain>
    </source>
</reference>
<evidence type="ECO:0000313" key="1">
    <source>
        <dbReference type="EMBL" id="MBG6064132.1"/>
    </source>
</evidence>
<name>A0ABS0JBQ2_9ACTN</name>
<proteinExistence type="predicted"/>
<gene>
    <name evidence="1" type="ORF">IW248_000419</name>
</gene>
<comment type="caution">
    <text evidence="1">The sequence shown here is derived from an EMBL/GenBank/DDBJ whole genome shotgun (WGS) entry which is preliminary data.</text>
</comment>
<dbReference type="EMBL" id="JADOTX010000001">
    <property type="protein sequence ID" value="MBG6064132.1"/>
    <property type="molecule type" value="Genomic_DNA"/>
</dbReference>
<accession>A0ABS0JBQ2</accession>
<keyword evidence="2" id="KW-1185">Reference proteome</keyword>